<gene>
    <name evidence="3" type="ORF">FE697_013040</name>
</gene>
<protein>
    <submittedName>
        <fullName evidence="3">MBL fold metallo-hydrolase</fullName>
    </submittedName>
</protein>
<dbReference type="PANTHER" id="PTHR23131:SF4">
    <property type="entry name" value="METALLO-BETA-LACTAMASE SUPERFAMILY POTEIN"/>
    <property type="match status" value="1"/>
</dbReference>
<dbReference type="InterPro" id="IPR036866">
    <property type="entry name" value="RibonucZ/Hydroxyglut_hydro"/>
</dbReference>
<dbReference type="GO" id="GO:0016787">
    <property type="term" value="F:hydrolase activity"/>
    <property type="evidence" value="ECO:0007669"/>
    <property type="project" value="UniProtKB-KW"/>
</dbReference>
<evidence type="ECO:0000313" key="4">
    <source>
        <dbReference type="Proteomes" id="UP000307768"/>
    </source>
</evidence>
<dbReference type="SMART" id="SM00849">
    <property type="entry name" value="Lactamase_B"/>
    <property type="match status" value="1"/>
</dbReference>
<dbReference type="EMBL" id="VDFQ02000003">
    <property type="protein sequence ID" value="KAA1423054.1"/>
    <property type="molecule type" value="Genomic_DNA"/>
</dbReference>
<feature type="region of interest" description="Disordered" evidence="1">
    <location>
        <begin position="17"/>
        <end position="40"/>
    </location>
</feature>
<dbReference type="PANTHER" id="PTHR23131">
    <property type="entry name" value="ENDORIBONUCLEASE LACTB2"/>
    <property type="match status" value="1"/>
</dbReference>
<dbReference type="InterPro" id="IPR001279">
    <property type="entry name" value="Metallo-B-lactamas"/>
</dbReference>
<proteinExistence type="predicted"/>
<dbReference type="Pfam" id="PF00753">
    <property type="entry name" value="Lactamase_B"/>
    <property type="match status" value="1"/>
</dbReference>
<dbReference type="InterPro" id="IPR036388">
    <property type="entry name" value="WH-like_DNA-bd_sf"/>
</dbReference>
<reference evidence="3 4" key="1">
    <citation type="submission" date="2019-09" db="EMBL/GenBank/DDBJ databases">
        <title>Mumia zhuanghuii sp. nov. isolated from the intestinal contents of plateau pika (Ochotona curzoniae) in the Qinghai-Tibet plateau of China.</title>
        <authorList>
            <person name="Tian Z."/>
        </authorList>
    </citation>
    <scope>NUCLEOTIDE SEQUENCE [LARGE SCALE GENOMIC DNA]</scope>
    <source>
        <strain evidence="4">350</strain>
    </source>
</reference>
<dbReference type="AlphaFoldDB" id="A0A5Q6RYQ0"/>
<dbReference type="OrthoDB" id="2971563at2"/>
<keyword evidence="3" id="KW-0378">Hydrolase</keyword>
<name>A0A5Q6RYQ0_9ACTN</name>
<feature type="domain" description="Metallo-beta-lactamase" evidence="2">
    <location>
        <begin position="73"/>
        <end position="283"/>
    </location>
</feature>
<dbReference type="SUPFAM" id="SSF56281">
    <property type="entry name" value="Metallo-hydrolase/oxidoreductase"/>
    <property type="match status" value="1"/>
</dbReference>
<comment type="caution">
    <text evidence="3">The sequence shown here is derived from an EMBL/GenBank/DDBJ whole genome shotgun (WGS) entry which is preliminary data.</text>
</comment>
<evidence type="ECO:0000259" key="2">
    <source>
        <dbReference type="SMART" id="SM00849"/>
    </source>
</evidence>
<dbReference type="Gene3D" id="1.10.10.10">
    <property type="entry name" value="Winged helix-like DNA-binding domain superfamily/Winged helix DNA-binding domain"/>
    <property type="match status" value="1"/>
</dbReference>
<evidence type="ECO:0000313" key="3">
    <source>
        <dbReference type="EMBL" id="KAA1423054.1"/>
    </source>
</evidence>
<dbReference type="Gene3D" id="3.60.15.10">
    <property type="entry name" value="Ribonuclease Z/Hydroxyacylglutathione hydrolase-like"/>
    <property type="match status" value="1"/>
</dbReference>
<sequence>MPMPTLLQLANRMVGNLGTPDPAVKRGRPGEPLARDAGGTMTDRDAWADVTYETVAPGVHRIPVEMPGEGLAATNVYAVVGDRSVGLVDAGWFAGDAMGDLERGLAALGAGLGDVGTIVVTHIHPDHYTLAVELMRRTRCEILLGSGERHSLALILDRERGMSEFGVSLQRCGVPRSMVESHARSDVDVALYAEPTGWLHDGDVVLLGDLEVEAVETPGHTRGHVCFAGDEIGVLFTGDHVLPRITPAVGSEPTDHLHRSLADYLDSLTRIRRRPDAAMLPAHGVAGASVHERVDELLRHHEIRLDQCGEAVAAGARTAYEVAKQVPWTKRERALDSLGPMDQLMAVQETRAHLEVLSMRGRVQQAADPDLDVYDLA</sequence>
<dbReference type="InterPro" id="IPR050662">
    <property type="entry name" value="Sec-metab_biosynth-thioest"/>
</dbReference>
<evidence type="ECO:0000256" key="1">
    <source>
        <dbReference type="SAM" id="MobiDB-lite"/>
    </source>
</evidence>
<organism evidence="3 4">
    <name type="scientific">Mumia zhuanghuii</name>
    <dbReference type="NCBI Taxonomy" id="2585211"/>
    <lineage>
        <taxon>Bacteria</taxon>
        <taxon>Bacillati</taxon>
        <taxon>Actinomycetota</taxon>
        <taxon>Actinomycetes</taxon>
        <taxon>Propionibacteriales</taxon>
        <taxon>Nocardioidaceae</taxon>
        <taxon>Mumia</taxon>
    </lineage>
</organism>
<dbReference type="Proteomes" id="UP000307768">
    <property type="component" value="Unassembled WGS sequence"/>
</dbReference>
<accession>A0A5Q6RYQ0</accession>